<gene>
    <name evidence="2" type="ORF">E5676_scaffold571G00050</name>
    <name evidence="1" type="ORF">E6C27_scaffold89G001330</name>
</gene>
<reference evidence="3 4" key="1">
    <citation type="submission" date="2019-08" db="EMBL/GenBank/DDBJ databases">
        <title>Draft genome sequences of two oriental melons (Cucumis melo L. var makuwa).</title>
        <authorList>
            <person name="Kwon S.-Y."/>
        </authorList>
    </citation>
    <scope>NUCLEOTIDE SEQUENCE [LARGE SCALE GENOMIC DNA]</scope>
    <source>
        <strain evidence="4">cv. Chang Bougi</strain>
        <strain evidence="3">cv. SW 3</strain>
        <tissue evidence="1">Leaf</tissue>
    </source>
</reference>
<dbReference type="AlphaFoldDB" id="A0A5A7V3L6"/>
<keyword evidence="1" id="KW-0695">RNA-directed DNA polymerase</keyword>
<evidence type="ECO:0000313" key="2">
    <source>
        <dbReference type="EMBL" id="TYK15373.1"/>
    </source>
</evidence>
<dbReference type="GO" id="GO:0003964">
    <property type="term" value="F:RNA-directed DNA polymerase activity"/>
    <property type="evidence" value="ECO:0007669"/>
    <property type="project" value="UniProtKB-KW"/>
</dbReference>
<proteinExistence type="predicted"/>
<evidence type="ECO:0000313" key="4">
    <source>
        <dbReference type="Proteomes" id="UP000321947"/>
    </source>
</evidence>
<organism evidence="1 3">
    <name type="scientific">Cucumis melo var. makuwa</name>
    <name type="common">Oriental melon</name>
    <dbReference type="NCBI Taxonomy" id="1194695"/>
    <lineage>
        <taxon>Eukaryota</taxon>
        <taxon>Viridiplantae</taxon>
        <taxon>Streptophyta</taxon>
        <taxon>Embryophyta</taxon>
        <taxon>Tracheophyta</taxon>
        <taxon>Spermatophyta</taxon>
        <taxon>Magnoliopsida</taxon>
        <taxon>eudicotyledons</taxon>
        <taxon>Gunneridae</taxon>
        <taxon>Pentapetalae</taxon>
        <taxon>rosids</taxon>
        <taxon>fabids</taxon>
        <taxon>Cucurbitales</taxon>
        <taxon>Cucurbitaceae</taxon>
        <taxon>Benincaseae</taxon>
        <taxon>Cucumis</taxon>
    </lineage>
</organism>
<dbReference type="OrthoDB" id="8065738at2759"/>
<dbReference type="Proteomes" id="UP000321947">
    <property type="component" value="Unassembled WGS sequence"/>
</dbReference>
<protein>
    <submittedName>
        <fullName evidence="1">Reverse transcriptase</fullName>
    </submittedName>
</protein>
<sequence length="103" mass="12004">MVKMDNSATYHFFTQPKLTSKQARWQEFLSGFDFKFEHKKGLSNQVADALSRKHEHAVMCMLAHLQTNEINGSVRDVLREFLQKDHVAYNVMNLAKASKTRQF</sequence>
<dbReference type="EMBL" id="SSTD01008511">
    <property type="protein sequence ID" value="TYK15373.1"/>
    <property type="molecule type" value="Genomic_DNA"/>
</dbReference>
<evidence type="ECO:0000313" key="1">
    <source>
        <dbReference type="EMBL" id="KAA0061884.1"/>
    </source>
</evidence>
<accession>A0A5A7V3L6</accession>
<keyword evidence="1" id="KW-0808">Transferase</keyword>
<name>A0A5A7V3L6_CUCMM</name>
<dbReference type="EMBL" id="SSTE01004728">
    <property type="protein sequence ID" value="KAA0061884.1"/>
    <property type="molecule type" value="Genomic_DNA"/>
</dbReference>
<dbReference type="Proteomes" id="UP000321393">
    <property type="component" value="Unassembled WGS sequence"/>
</dbReference>
<evidence type="ECO:0000313" key="3">
    <source>
        <dbReference type="Proteomes" id="UP000321393"/>
    </source>
</evidence>
<comment type="caution">
    <text evidence="1">The sequence shown here is derived from an EMBL/GenBank/DDBJ whole genome shotgun (WGS) entry which is preliminary data.</text>
</comment>
<keyword evidence="1" id="KW-0548">Nucleotidyltransferase</keyword>